<dbReference type="Proteomes" id="UP000886886">
    <property type="component" value="Unassembled WGS sequence"/>
</dbReference>
<dbReference type="InterPro" id="IPR036129">
    <property type="entry name" value="Glycerate_kinase_sf"/>
</dbReference>
<name>A0A9D0ZWQ4_9FIRM</name>
<dbReference type="InterPro" id="IPR018197">
    <property type="entry name" value="Glycerate_kinase_RE-like"/>
</dbReference>
<dbReference type="Pfam" id="PF02595">
    <property type="entry name" value="Gly_kinase"/>
    <property type="match status" value="1"/>
</dbReference>
<dbReference type="PANTHER" id="PTHR21599">
    <property type="entry name" value="GLYCERATE KINASE"/>
    <property type="match status" value="1"/>
</dbReference>
<dbReference type="InterPro" id="IPR004381">
    <property type="entry name" value="Glycerate_kinase"/>
</dbReference>
<keyword evidence="2 4" id="KW-0808">Transferase</keyword>
<protein>
    <submittedName>
        <fullName evidence="5">Glycerate kinase</fullName>
    </submittedName>
</protein>
<dbReference type="EMBL" id="DVFT01000141">
    <property type="protein sequence ID" value="HIQ96805.1"/>
    <property type="molecule type" value="Genomic_DNA"/>
</dbReference>
<dbReference type="GO" id="GO:0031388">
    <property type="term" value="P:organic acid phosphorylation"/>
    <property type="evidence" value="ECO:0007669"/>
    <property type="project" value="UniProtKB-UniRule"/>
</dbReference>
<proteinExistence type="inferred from homology"/>
<organism evidence="5 6">
    <name type="scientific">Candidatus Limivivens merdigallinarum</name>
    <dbReference type="NCBI Taxonomy" id="2840859"/>
    <lineage>
        <taxon>Bacteria</taxon>
        <taxon>Bacillati</taxon>
        <taxon>Bacillota</taxon>
        <taxon>Clostridia</taxon>
        <taxon>Lachnospirales</taxon>
        <taxon>Lachnospiraceae</taxon>
        <taxon>Lachnospiraceae incertae sedis</taxon>
        <taxon>Candidatus Limivivens</taxon>
    </lineage>
</organism>
<dbReference type="PANTHER" id="PTHR21599:SF0">
    <property type="entry name" value="GLYCERATE KINASE"/>
    <property type="match status" value="1"/>
</dbReference>
<accession>A0A9D0ZWQ4</accession>
<dbReference type="Gene3D" id="3.90.1510.10">
    <property type="entry name" value="Glycerate kinase, domain 2"/>
    <property type="match status" value="1"/>
</dbReference>
<dbReference type="InterPro" id="IPR018193">
    <property type="entry name" value="Glyc_kinase_flavodox-like_fold"/>
</dbReference>
<dbReference type="NCBIfam" id="TIGR00045">
    <property type="entry name" value="glycerate kinase"/>
    <property type="match status" value="1"/>
</dbReference>
<sequence>MKFLFASDSFKGTLSSGDTARLLRTAAGEIFPGCICDSVEVADGGEGTTDAVLQAVGGQRITLKVKGPLWKTAEAFYGKLDDDRAVMEMAQASGLPMLTEQERGPREATSFGTGEMILDALNRGFRDISIAIGGSATNDGGIGCMRALGVRFLDDEGRELSGCGKDLIRIRKIDVSRLDERVKETRFTVMCDVTNPLCGPDGATYTFGKQKGGTREVLEELEEGMENYRELILQQFGVDLNTVKGAGAAGGLGGALMVFLNGRLKSGIETVLDLIDFDRRLEGISLVVTGEGRTDWQSAFGKVMQGVGTRCRAHGIPAVAVVGSMGRGAEKIFEHGIDSMITTVNGIMPLERALDDAEVLYLDAARRLFRMVKVGYGMKGEA</sequence>
<comment type="caution">
    <text evidence="5">The sequence shown here is derived from an EMBL/GenBank/DDBJ whole genome shotgun (WGS) entry which is preliminary data.</text>
</comment>
<evidence type="ECO:0000256" key="4">
    <source>
        <dbReference type="PIRNR" id="PIRNR006078"/>
    </source>
</evidence>
<comment type="similarity">
    <text evidence="1 4">Belongs to the glycerate kinase type-1 family.</text>
</comment>
<evidence type="ECO:0000313" key="6">
    <source>
        <dbReference type="Proteomes" id="UP000886886"/>
    </source>
</evidence>
<gene>
    <name evidence="5" type="ORF">IAB26_09605</name>
</gene>
<dbReference type="SUPFAM" id="SSF110738">
    <property type="entry name" value="Glycerate kinase I"/>
    <property type="match status" value="1"/>
</dbReference>
<reference evidence="5" key="1">
    <citation type="submission" date="2020-10" db="EMBL/GenBank/DDBJ databases">
        <authorList>
            <person name="Gilroy R."/>
        </authorList>
    </citation>
    <scope>NUCLEOTIDE SEQUENCE</scope>
    <source>
        <strain evidence="5">ChiSjej3B21-11622</strain>
    </source>
</reference>
<dbReference type="AlphaFoldDB" id="A0A9D0ZWQ4"/>
<dbReference type="Gene3D" id="3.40.50.10350">
    <property type="entry name" value="Glycerate kinase, domain 1"/>
    <property type="match status" value="1"/>
</dbReference>
<evidence type="ECO:0000256" key="1">
    <source>
        <dbReference type="ARBA" id="ARBA00006284"/>
    </source>
</evidence>
<reference evidence="5" key="2">
    <citation type="journal article" date="2021" name="PeerJ">
        <title>Extensive microbial diversity within the chicken gut microbiome revealed by metagenomics and culture.</title>
        <authorList>
            <person name="Gilroy R."/>
            <person name="Ravi A."/>
            <person name="Getino M."/>
            <person name="Pursley I."/>
            <person name="Horton D.L."/>
            <person name="Alikhan N.F."/>
            <person name="Baker D."/>
            <person name="Gharbi K."/>
            <person name="Hall N."/>
            <person name="Watson M."/>
            <person name="Adriaenssens E.M."/>
            <person name="Foster-Nyarko E."/>
            <person name="Jarju S."/>
            <person name="Secka A."/>
            <person name="Antonio M."/>
            <person name="Oren A."/>
            <person name="Chaudhuri R.R."/>
            <person name="La Ragione R."/>
            <person name="Hildebrand F."/>
            <person name="Pallen M.J."/>
        </authorList>
    </citation>
    <scope>NUCLEOTIDE SEQUENCE</scope>
    <source>
        <strain evidence="5">ChiSjej3B21-11622</strain>
    </source>
</reference>
<evidence type="ECO:0000256" key="3">
    <source>
        <dbReference type="ARBA" id="ARBA00022777"/>
    </source>
</evidence>
<evidence type="ECO:0000256" key="2">
    <source>
        <dbReference type="ARBA" id="ARBA00022679"/>
    </source>
</evidence>
<evidence type="ECO:0000313" key="5">
    <source>
        <dbReference type="EMBL" id="HIQ96805.1"/>
    </source>
</evidence>
<dbReference type="GO" id="GO:0008887">
    <property type="term" value="F:glycerate kinase activity"/>
    <property type="evidence" value="ECO:0007669"/>
    <property type="project" value="UniProtKB-UniRule"/>
</dbReference>
<keyword evidence="3 4" id="KW-0418">Kinase</keyword>
<dbReference type="PIRSF" id="PIRSF006078">
    <property type="entry name" value="GlxK"/>
    <property type="match status" value="1"/>
</dbReference>